<dbReference type="InterPro" id="IPR016193">
    <property type="entry name" value="Cytidine_deaminase-like"/>
</dbReference>
<evidence type="ECO:0000313" key="4">
    <source>
        <dbReference type="Proteomes" id="UP000004162"/>
    </source>
</evidence>
<dbReference type="Proteomes" id="UP000004162">
    <property type="component" value="Unassembled WGS sequence"/>
</dbReference>
<dbReference type="SUPFAM" id="SSF53927">
    <property type="entry name" value="Cytidine deaminase-like"/>
    <property type="match status" value="1"/>
</dbReference>
<dbReference type="PANTHER" id="PTHR11086:SF18">
    <property type="entry name" value="DEOXYCYTIDYLATE DEAMINASE"/>
    <property type="match status" value="1"/>
</dbReference>
<feature type="domain" description="CMP/dCMP-type deaminase" evidence="2">
    <location>
        <begin position="96"/>
        <end position="261"/>
    </location>
</feature>
<dbReference type="GO" id="GO:0005737">
    <property type="term" value="C:cytoplasm"/>
    <property type="evidence" value="ECO:0007669"/>
    <property type="project" value="TreeGrafter"/>
</dbReference>
<dbReference type="InterPro" id="IPR015517">
    <property type="entry name" value="dCMP_deaminase-rel"/>
</dbReference>
<dbReference type="EMBL" id="AASE01000004">
    <property type="protein sequence ID" value="EAT59508.1"/>
    <property type="molecule type" value="Genomic_DNA"/>
</dbReference>
<evidence type="ECO:0000313" key="3">
    <source>
        <dbReference type="EMBL" id="EAT59508.1"/>
    </source>
</evidence>
<accession>Q0YSV4</accession>
<name>Q0YSV4_9CHLB</name>
<reference evidence="3 4" key="2">
    <citation type="submission" date="2006-07" db="EMBL/GenBank/DDBJ databases">
        <title>Sequencing of the draft genome and assembly of Chlorobium ferroxidans DSM 13031.</title>
        <authorList>
            <consortium name="US DOE Joint Genome Institute (JGI-PGF)"/>
            <person name="Copeland A."/>
            <person name="Lucas S."/>
            <person name="Lapidus A."/>
            <person name="Barry K."/>
            <person name="Glavina del Rio T."/>
            <person name="Dalin E."/>
            <person name="Tice H."/>
            <person name="Bruce D."/>
            <person name="Pitluck S."/>
            <person name="Richardson P."/>
        </authorList>
    </citation>
    <scope>NUCLEOTIDE SEQUENCE [LARGE SCALE GENOMIC DNA]</scope>
    <source>
        <strain evidence="3 4">DSM 13031</strain>
    </source>
</reference>
<organism evidence="3 4">
    <name type="scientific">Chlorobium ferrooxidans DSM 13031</name>
    <dbReference type="NCBI Taxonomy" id="377431"/>
    <lineage>
        <taxon>Bacteria</taxon>
        <taxon>Pseudomonadati</taxon>
        <taxon>Chlorobiota</taxon>
        <taxon>Chlorobiia</taxon>
        <taxon>Chlorobiales</taxon>
        <taxon>Chlorobiaceae</taxon>
        <taxon>Chlorobium/Pelodictyon group</taxon>
        <taxon>Chlorobium</taxon>
    </lineage>
</organism>
<keyword evidence="4" id="KW-1185">Reference proteome</keyword>
<dbReference type="GO" id="GO:0004132">
    <property type="term" value="F:dCMP deaminase activity"/>
    <property type="evidence" value="ECO:0007669"/>
    <property type="project" value="TreeGrafter"/>
</dbReference>
<proteinExistence type="predicted"/>
<comment type="caution">
    <text evidence="3">The sequence shown here is derived from an EMBL/GenBank/DDBJ whole genome shotgun (WGS) entry which is preliminary data.</text>
</comment>
<dbReference type="InterPro" id="IPR002125">
    <property type="entry name" value="CMP_dCMP_dom"/>
</dbReference>
<dbReference type="Pfam" id="PF00383">
    <property type="entry name" value="dCMP_cyt_deam_1"/>
    <property type="match status" value="1"/>
</dbReference>
<evidence type="ECO:0000256" key="1">
    <source>
        <dbReference type="ARBA" id="ARBA00022801"/>
    </source>
</evidence>
<keyword evidence="1" id="KW-0378">Hydrolase</keyword>
<gene>
    <name evidence="3" type="ORF">CferDRAFT_1435</name>
</gene>
<reference evidence="3 4" key="1">
    <citation type="submission" date="2006-07" db="EMBL/GenBank/DDBJ databases">
        <title>Annotation of the draft genome assembly of Chlorobium ferroxidans DSM 13031.</title>
        <authorList>
            <consortium name="US DOE Joint Genome Institute (JGI-ORNL)"/>
            <person name="Larimer F."/>
            <person name="Land M."/>
            <person name="Hauser L."/>
        </authorList>
    </citation>
    <scope>NUCLEOTIDE SEQUENCE [LARGE SCALE GENOMIC DNA]</scope>
    <source>
        <strain evidence="3 4">DSM 13031</strain>
    </source>
</reference>
<dbReference type="AlphaFoldDB" id="Q0YSV4"/>
<dbReference type="Gene3D" id="3.40.140.10">
    <property type="entry name" value="Cytidine Deaminase, domain 2"/>
    <property type="match status" value="1"/>
</dbReference>
<sequence>MAVSAPEFDRQSRLRKKKYSEADISFIDTIEYTPKDLDNTQYYSVQDIQACLQRADLYVSNPNVSNRVTEFHQLANQIIKFISLIRRPGIVTPSAVERCMQIAYTAKLNSGCISRQVGAAVTDKNYSIRSIGWNDAPHGHVPCNLRNREDLSHGSDTGAYSNYEKSDVKYLNYFTESSKRFIEIPEEGRNNAFCFKSEYNVFKNEKNQVHTRSLHAEENAFLQMAKYGSTGIEGGLLFTTASPCELCAKKAYQLGITQIYYIDPYPGIALEHILMGGSMNPDLILFSGAIGRAFHTLYSPIVAYKDELKAITS</sequence>
<dbReference type="PANTHER" id="PTHR11086">
    <property type="entry name" value="DEOXYCYTIDYLATE DEAMINASE-RELATED"/>
    <property type="match status" value="1"/>
</dbReference>
<protein>
    <submittedName>
        <fullName evidence="3">CMP/dCMP deaminase, zinc-binding</fullName>
    </submittedName>
</protein>
<evidence type="ECO:0000259" key="2">
    <source>
        <dbReference type="Pfam" id="PF00383"/>
    </source>
</evidence>